<reference evidence="3" key="1">
    <citation type="submission" date="2016-10" db="EMBL/GenBank/DDBJ databases">
        <authorList>
            <person name="Varghese N."/>
            <person name="Submissions S."/>
        </authorList>
    </citation>
    <scope>NUCLEOTIDE SEQUENCE [LARGE SCALE GENOMIC DNA]</scope>
    <source>
        <strain evidence="3">DSM 15718</strain>
    </source>
</reference>
<dbReference type="RefSeq" id="WP_139262278.1">
    <property type="nucleotide sequence ID" value="NZ_FNMV01000004.1"/>
</dbReference>
<name>A0A1H2VA19_9FLAO</name>
<protein>
    <submittedName>
        <fullName evidence="2">Uncharacterized protein</fullName>
    </submittedName>
</protein>
<evidence type="ECO:0000313" key="3">
    <source>
        <dbReference type="Proteomes" id="UP000198569"/>
    </source>
</evidence>
<proteinExistence type="predicted"/>
<dbReference type="Proteomes" id="UP000198569">
    <property type="component" value="Unassembled WGS sequence"/>
</dbReference>
<organism evidence="2 3">
    <name type="scientific">Flavobacterium degerlachei</name>
    <dbReference type="NCBI Taxonomy" id="229203"/>
    <lineage>
        <taxon>Bacteria</taxon>
        <taxon>Pseudomonadati</taxon>
        <taxon>Bacteroidota</taxon>
        <taxon>Flavobacteriia</taxon>
        <taxon>Flavobacteriales</taxon>
        <taxon>Flavobacteriaceae</taxon>
        <taxon>Flavobacterium</taxon>
    </lineage>
</organism>
<dbReference type="OrthoDB" id="1350548at2"/>
<gene>
    <name evidence="2" type="ORF">SAMN05444338_10425</name>
</gene>
<sequence length="356" mass="42368">MNTIEKLRLIEDTWRHYIWEYNFLKEELNFNDELNTNYVGVIFGYFHDTLPIVTNYIDNKASLSLGNKFLTSIGLLQVIYLQQDLISELNKSFGITHKIEFGDNRNLRNELIGHPISRNKRDKNSLESFCLFGYNSSELGDINYLKYHKNNDFKCEIKGYFTSQVVNEHVEFLNKNFDIIINKIKSLLTQFKKKLNNLNSNIENLEFKKLLEEVNLYSNYFIGSNNTFNSLDISKLYVLKKSHPRYIYNFELFLKNIKCDIIENINNINKKYLNKKDPIIDSKYVGLSSNYTFGKLYSNHPIFGISYFKNRFSEDKNIIEELKNMENNIGENLEYYSSYNYLQYLLNRDYIDFFND</sequence>
<evidence type="ECO:0000256" key="1">
    <source>
        <dbReference type="SAM" id="Coils"/>
    </source>
</evidence>
<dbReference type="EMBL" id="FNMV01000004">
    <property type="protein sequence ID" value="SDW65145.1"/>
    <property type="molecule type" value="Genomic_DNA"/>
</dbReference>
<keyword evidence="1" id="KW-0175">Coiled coil</keyword>
<keyword evidence="3" id="KW-1185">Reference proteome</keyword>
<accession>A0A1H2VA19</accession>
<evidence type="ECO:0000313" key="2">
    <source>
        <dbReference type="EMBL" id="SDW65145.1"/>
    </source>
</evidence>
<dbReference type="AlphaFoldDB" id="A0A1H2VA19"/>
<feature type="coiled-coil region" evidence="1">
    <location>
        <begin position="181"/>
        <end position="208"/>
    </location>
</feature>